<organism evidence="2 3">
    <name type="scientific">Effrenium voratum</name>
    <dbReference type="NCBI Taxonomy" id="2562239"/>
    <lineage>
        <taxon>Eukaryota</taxon>
        <taxon>Sar</taxon>
        <taxon>Alveolata</taxon>
        <taxon>Dinophyceae</taxon>
        <taxon>Suessiales</taxon>
        <taxon>Symbiodiniaceae</taxon>
        <taxon>Effrenium</taxon>
    </lineage>
</organism>
<dbReference type="PROSITE" id="PS50053">
    <property type="entry name" value="UBIQUITIN_2"/>
    <property type="match status" value="1"/>
</dbReference>
<dbReference type="Pfam" id="PF13306">
    <property type="entry name" value="LRR_5"/>
    <property type="match status" value="2"/>
</dbReference>
<proteinExistence type="predicted"/>
<reference evidence="2" key="1">
    <citation type="submission" date="2023-08" db="EMBL/GenBank/DDBJ databases">
        <authorList>
            <person name="Chen Y."/>
            <person name="Shah S."/>
            <person name="Dougan E. K."/>
            <person name="Thang M."/>
            <person name="Chan C."/>
        </authorList>
    </citation>
    <scope>NUCLEOTIDE SEQUENCE</scope>
</reference>
<dbReference type="CDD" id="cd17039">
    <property type="entry name" value="Ubl_ubiquitin_like"/>
    <property type="match status" value="1"/>
</dbReference>
<protein>
    <recommendedName>
        <fullName evidence="1">Ubiquitin-like domain-containing protein</fullName>
    </recommendedName>
</protein>
<dbReference type="InterPro" id="IPR026906">
    <property type="entry name" value="LRR_5"/>
</dbReference>
<name>A0AA36HPU9_9DINO</name>
<keyword evidence="3" id="KW-1185">Reference proteome</keyword>
<gene>
    <name evidence="2" type="ORF">EVOR1521_LOCUS3003</name>
</gene>
<evidence type="ECO:0000313" key="3">
    <source>
        <dbReference type="Proteomes" id="UP001178507"/>
    </source>
</evidence>
<dbReference type="PANTHER" id="PTHR45661">
    <property type="entry name" value="SURFACE ANTIGEN"/>
    <property type="match status" value="1"/>
</dbReference>
<sequence>MAMRIPVRQLNGKVTILEVMPETTVGELRSRVKGWQAFDDELMLSRVDLVLGERKLVDEDTMTQDSVTEIERDAFKGCSSLELLTMPAKLVTLGRGAFQGSSLQHLAIPSFVDMIWPLTFDSCKSLLSVTLGHSVGLIEPEAFSSCSLLESLALSAAVCYIGQRAFRGCSSLRSVTIEQTAPPPIQELRAVNARRRCVPNRVRIIEREAFLGCSALRTVTIPLAVWKIEADAFAGCPALETVYLMSCVTQIEEGAFDGNPQIEGKRYVAFLPGTR</sequence>
<accession>A0AA36HPU9</accession>
<dbReference type="Gene3D" id="3.80.10.10">
    <property type="entry name" value="Ribonuclease Inhibitor"/>
    <property type="match status" value="2"/>
</dbReference>
<comment type="caution">
    <text evidence="2">The sequence shown here is derived from an EMBL/GenBank/DDBJ whole genome shotgun (WGS) entry which is preliminary data.</text>
</comment>
<dbReference type="InterPro" id="IPR053139">
    <property type="entry name" value="Surface_bspA-like"/>
</dbReference>
<dbReference type="EMBL" id="CAUJNA010000173">
    <property type="protein sequence ID" value="CAJ1373062.1"/>
    <property type="molecule type" value="Genomic_DNA"/>
</dbReference>
<feature type="domain" description="Ubiquitin-like" evidence="1">
    <location>
        <begin position="3"/>
        <end position="69"/>
    </location>
</feature>
<dbReference type="InterPro" id="IPR032675">
    <property type="entry name" value="LRR_dom_sf"/>
</dbReference>
<dbReference type="InterPro" id="IPR000626">
    <property type="entry name" value="Ubiquitin-like_dom"/>
</dbReference>
<dbReference type="AlphaFoldDB" id="A0AA36HPU9"/>
<evidence type="ECO:0000313" key="2">
    <source>
        <dbReference type="EMBL" id="CAJ1373062.1"/>
    </source>
</evidence>
<dbReference type="SUPFAM" id="SSF52058">
    <property type="entry name" value="L domain-like"/>
    <property type="match status" value="1"/>
</dbReference>
<dbReference type="PANTHER" id="PTHR45661:SF3">
    <property type="entry name" value="IG-LIKE DOMAIN-CONTAINING PROTEIN"/>
    <property type="match status" value="1"/>
</dbReference>
<evidence type="ECO:0000259" key="1">
    <source>
        <dbReference type="PROSITE" id="PS50053"/>
    </source>
</evidence>
<dbReference type="Proteomes" id="UP001178507">
    <property type="component" value="Unassembled WGS sequence"/>
</dbReference>